<sequence>MSGQLNERPSKQTDVDNCNGVVQAICHGKKAISLSIGDIDRKVPNKKDEKQNGLVDKVCFQQAKREGGLIRSQPMQERCNDTPELPASNSVYPVCYFFFIRSLVISGYKFPDGKVCVDLSGLTSLKRLHMENCGIVEFEKDFCKLLPSSIKAVNLSGNKLTCFPDFVCKLPLRSLTISDNPITWVTHRYPLFVQHLRLLYMERLCLEVLPHWTLNLCLSMASFKGTCFSLPENFQMLRLPKQATNVKRLEELCFVTLLRMVENPMKIPSKLIYHYYVCCKCRQAVFESNAIVVNLWVPIGAIARRWKMGEGFPMKDQIACHAVFCSMHCALMYQDALKKCYCSMYHYPATYTSP</sequence>
<name>A0A077Z986_TRITR</name>
<proteinExistence type="predicted"/>
<dbReference type="InterPro" id="IPR032675">
    <property type="entry name" value="LRR_dom_sf"/>
</dbReference>
<evidence type="ECO:0000313" key="1">
    <source>
        <dbReference type="EMBL" id="CDW57022.1"/>
    </source>
</evidence>
<protein>
    <submittedName>
        <fullName evidence="1">LRR 1 domain containing protein</fullName>
    </submittedName>
</protein>
<dbReference type="Proteomes" id="UP000030665">
    <property type="component" value="Unassembled WGS sequence"/>
</dbReference>
<reference evidence="1" key="1">
    <citation type="submission" date="2014-01" db="EMBL/GenBank/DDBJ databases">
        <authorList>
            <person name="Aslett M."/>
        </authorList>
    </citation>
    <scope>NUCLEOTIDE SEQUENCE</scope>
</reference>
<dbReference type="AlphaFoldDB" id="A0A077Z986"/>
<dbReference type="Gene3D" id="3.80.10.10">
    <property type="entry name" value="Ribonuclease Inhibitor"/>
    <property type="match status" value="1"/>
</dbReference>
<gene>
    <name evidence="1" type="ORF">TTRE_0000530501</name>
</gene>
<keyword evidence="2" id="KW-1185">Reference proteome</keyword>
<dbReference type="EMBL" id="HG806107">
    <property type="protein sequence ID" value="CDW57022.1"/>
    <property type="molecule type" value="Genomic_DNA"/>
</dbReference>
<accession>A0A077Z986</accession>
<reference evidence="1" key="2">
    <citation type="submission" date="2014-03" db="EMBL/GenBank/DDBJ databases">
        <title>The whipworm genome and dual-species transcriptomics of an intimate host-pathogen interaction.</title>
        <authorList>
            <person name="Foth B.J."/>
            <person name="Tsai I.J."/>
            <person name="Reid A.J."/>
            <person name="Bancroft A.J."/>
            <person name="Nichol S."/>
            <person name="Tracey A."/>
            <person name="Holroyd N."/>
            <person name="Cotton J.A."/>
            <person name="Stanley E.J."/>
            <person name="Zarowiecki M."/>
            <person name="Liu J.Z."/>
            <person name="Huckvale T."/>
            <person name="Cooper P.J."/>
            <person name="Grencis R.K."/>
            <person name="Berriman M."/>
        </authorList>
    </citation>
    <scope>NUCLEOTIDE SEQUENCE [LARGE SCALE GENOMIC DNA]</scope>
</reference>
<dbReference type="SUPFAM" id="SSF52058">
    <property type="entry name" value="L domain-like"/>
    <property type="match status" value="1"/>
</dbReference>
<evidence type="ECO:0000313" key="2">
    <source>
        <dbReference type="Proteomes" id="UP000030665"/>
    </source>
</evidence>
<organism evidence="1 2">
    <name type="scientific">Trichuris trichiura</name>
    <name type="common">Whipworm</name>
    <name type="synonym">Trichocephalus trichiurus</name>
    <dbReference type="NCBI Taxonomy" id="36087"/>
    <lineage>
        <taxon>Eukaryota</taxon>
        <taxon>Metazoa</taxon>
        <taxon>Ecdysozoa</taxon>
        <taxon>Nematoda</taxon>
        <taxon>Enoplea</taxon>
        <taxon>Dorylaimia</taxon>
        <taxon>Trichinellida</taxon>
        <taxon>Trichuridae</taxon>
        <taxon>Trichuris</taxon>
    </lineage>
</organism>